<evidence type="ECO:0000256" key="1">
    <source>
        <dbReference type="SAM" id="MobiDB-lite"/>
    </source>
</evidence>
<dbReference type="RefSeq" id="WP_091571453.1">
    <property type="nucleotide sequence ID" value="NZ_FMZA01000016.1"/>
</dbReference>
<proteinExistence type="predicted"/>
<gene>
    <name evidence="3" type="ORF">SAMN04488112_11655</name>
</gene>
<sequence length="139" mass="15523">MNAIRFFLLIVLVSVLIGGTAGVALGIYQTTQEKETATADEAKSSQDQQKEKETDKEKEQHTEEPKAKEPPPPAADGKITAEEAARIARKQADGTIRKIEWEEEEDQAIYKVEIELSEEEKAKFEIDAHTGEILLAERD</sequence>
<evidence type="ECO:0000259" key="2">
    <source>
        <dbReference type="Pfam" id="PF03413"/>
    </source>
</evidence>
<name>A0A1G6PEZ7_9BACL</name>
<feature type="domain" description="PepSY" evidence="2">
    <location>
        <begin position="78"/>
        <end position="134"/>
    </location>
</feature>
<accession>A0A1G6PEZ7</accession>
<keyword evidence="4" id="KW-1185">Reference proteome</keyword>
<dbReference type="AlphaFoldDB" id="A0A1G6PEZ7"/>
<feature type="region of interest" description="Disordered" evidence="1">
    <location>
        <begin position="32"/>
        <end position="85"/>
    </location>
</feature>
<dbReference type="Proteomes" id="UP000199387">
    <property type="component" value="Unassembled WGS sequence"/>
</dbReference>
<evidence type="ECO:0000313" key="4">
    <source>
        <dbReference type="Proteomes" id="UP000199387"/>
    </source>
</evidence>
<dbReference type="OrthoDB" id="5361545at2"/>
<dbReference type="Gene3D" id="3.10.450.40">
    <property type="match status" value="1"/>
</dbReference>
<protein>
    <submittedName>
        <fullName evidence="3">Uncharacterized membrane protein YkoI</fullName>
    </submittedName>
</protein>
<evidence type="ECO:0000313" key="3">
    <source>
        <dbReference type="EMBL" id="SDC78096.1"/>
    </source>
</evidence>
<feature type="compositionally biased region" description="Basic and acidic residues" evidence="1">
    <location>
        <begin position="32"/>
        <end position="69"/>
    </location>
</feature>
<organism evidence="3 4">
    <name type="scientific">Melghirimyces thermohalophilus</name>
    <dbReference type="NCBI Taxonomy" id="1236220"/>
    <lineage>
        <taxon>Bacteria</taxon>
        <taxon>Bacillati</taxon>
        <taxon>Bacillota</taxon>
        <taxon>Bacilli</taxon>
        <taxon>Bacillales</taxon>
        <taxon>Thermoactinomycetaceae</taxon>
        <taxon>Melghirimyces</taxon>
    </lineage>
</organism>
<dbReference type="EMBL" id="FMZA01000016">
    <property type="protein sequence ID" value="SDC78096.1"/>
    <property type="molecule type" value="Genomic_DNA"/>
</dbReference>
<dbReference type="Pfam" id="PF03413">
    <property type="entry name" value="PepSY"/>
    <property type="match status" value="1"/>
</dbReference>
<dbReference type="STRING" id="1236220.SAMN04488112_11655"/>
<dbReference type="InterPro" id="IPR025711">
    <property type="entry name" value="PepSY"/>
</dbReference>
<reference evidence="3 4" key="1">
    <citation type="submission" date="2016-10" db="EMBL/GenBank/DDBJ databases">
        <authorList>
            <person name="de Groot N.N."/>
        </authorList>
    </citation>
    <scope>NUCLEOTIDE SEQUENCE [LARGE SCALE GENOMIC DNA]</scope>
    <source>
        <strain evidence="3 4">DSM 45514</strain>
    </source>
</reference>